<gene>
    <name evidence="7" type="ORF">A3A97_00950</name>
</gene>
<keyword evidence="2 5" id="KW-0689">Ribosomal protein</keyword>
<dbReference type="GO" id="GO:0022625">
    <property type="term" value="C:cytosolic large ribosomal subunit"/>
    <property type="evidence" value="ECO:0007669"/>
    <property type="project" value="TreeGrafter"/>
</dbReference>
<evidence type="ECO:0000256" key="1">
    <source>
        <dbReference type="ARBA" id="ARBA00008777"/>
    </source>
</evidence>
<dbReference type="PROSITE" id="PS01167">
    <property type="entry name" value="RIBOSOMAL_L17"/>
    <property type="match status" value="1"/>
</dbReference>
<evidence type="ECO:0000256" key="2">
    <source>
        <dbReference type="ARBA" id="ARBA00022980"/>
    </source>
</evidence>
<proteinExistence type="inferred from homology"/>
<comment type="similarity">
    <text evidence="1 5">Belongs to the bacterial ribosomal protein bL17 family.</text>
</comment>
<dbReference type="AlphaFoldDB" id="A0A1G2PST9"/>
<accession>A0A1G2PST9</accession>
<dbReference type="PANTHER" id="PTHR14413">
    <property type="entry name" value="RIBOSOMAL PROTEIN L17"/>
    <property type="match status" value="1"/>
</dbReference>
<dbReference type="GO" id="GO:0003735">
    <property type="term" value="F:structural constituent of ribosome"/>
    <property type="evidence" value="ECO:0007669"/>
    <property type="project" value="InterPro"/>
</dbReference>
<dbReference type="Proteomes" id="UP000176951">
    <property type="component" value="Unassembled WGS sequence"/>
</dbReference>
<keyword evidence="3 5" id="KW-0687">Ribonucleoprotein</keyword>
<dbReference type="Pfam" id="PF01196">
    <property type="entry name" value="Ribosomal_L17"/>
    <property type="match status" value="1"/>
</dbReference>
<dbReference type="Gene3D" id="3.90.1030.10">
    <property type="entry name" value="Ribosomal protein L17"/>
    <property type="match status" value="1"/>
</dbReference>
<name>A0A1G2PST9_9BACT</name>
<reference evidence="7 8" key="1">
    <citation type="journal article" date="2016" name="Nat. Commun.">
        <title>Thousands of microbial genomes shed light on interconnected biogeochemical processes in an aquifer system.</title>
        <authorList>
            <person name="Anantharaman K."/>
            <person name="Brown C.T."/>
            <person name="Hug L.A."/>
            <person name="Sharon I."/>
            <person name="Castelle C.J."/>
            <person name="Probst A.J."/>
            <person name="Thomas B.C."/>
            <person name="Singh A."/>
            <person name="Wilkins M.J."/>
            <person name="Karaoz U."/>
            <person name="Brodie E.L."/>
            <person name="Williams K.H."/>
            <person name="Hubbard S.S."/>
            <person name="Banfield J.F."/>
        </authorList>
    </citation>
    <scope>NUCLEOTIDE SEQUENCE [LARGE SCALE GENOMIC DNA]</scope>
</reference>
<dbReference type="SUPFAM" id="SSF64263">
    <property type="entry name" value="Prokaryotic ribosomal protein L17"/>
    <property type="match status" value="1"/>
</dbReference>
<evidence type="ECO:0000256" key="6">
    <source>
        <dbReference type="RuleBase" id="RU000661"/>
    </source>
</evidence>
<evidence type="ECO:0000256" key="3">
    <source>
        <dbReference type="ARBA" id="ARBA00023274"/>
    </source>
</evidence>
<dbReference type="PANTHER" id="PTHR14413:SF16">
    <property type="entry name" value="LARGE RIBOSOMAL SUBUNIT PROTEIN BL17M"/>
    <property type="match status" value="1"/>
</dbReference>
<evidence type="ECO:0000313" key="7">
    <source>
        <dbReference type="EMBL" id="OHA51398.1"/>
    </source>
</evidence>
<dbReference type="GO" id="GO:0006412">
    <property type="term" value="P:translation"/>
    <property type="evidence" value="ECO:0007669"/>
    <property type="project" value="InterPro"/>
</dbReference>
<protein>
    <recommendedName>
        <fullName evidence="4 6">50S ribosomal protein L17</fullName>
    </recommendedName>
</protein>
<evidence type="ECO:0000256" key="5">
    <source>
        <dbReference type="RuleBase" id="RU000660"/>
    </source>
</evidence>
<organism evidence="7 8">
    <name type="scientific">Candidatus Terrybacteria bacterium RIFCSPLOWO2_01_FULL_40_23</name>
    <dbReference type="NCBI Taxonomy" id="1802366"/>
    <lineage>
        <taxon>Bacteria</taxon>
        <taxon>Candidatus Terryibacteriota</taxon>
    </lineage>
</organism>
<dbReference type="InterPro" id="IPR000456">
    <property type="entry name" value="Ribosomal_bL17"/>
</dbReference>
<evidence type="ECO:0000313" key="8">
    <source>
        <dbReference type="Proteomes" id="UP000176951"/>
    </source>
</evidence>
<dbReference type="InterPro" id="IPR047859">
    <property type="entry name" value="Ribosomal_bL17_CS"/>
</dbReference>
<comment type="caution">
    <text evidence="7">The sequence shown here is derived from an EMBL/GenBank/DDBJ whole genome shotgun (WGS) entry which is preliminary data.</text>
</comment>
<evidence type="ECO:0000256" key="4">
    <source>
        <dbReference type="ARBA" id="ARBA00035494"/>
    </source>
</evidence>
<dbReference type="InterPro" id="IPR036373">
    <property type="entry name" value="Ribosomal_bL17_sf"/>
</dbReference>
<dbReference type="EMBL" id="MHSW01000023">
    <property type="protein sequence ID" value="OHA51398.1"/>
    <property type="molecule type" value="Genomic_DNA"/>
</dbReference>
<dbReference type="NCBIfam" id="TIGR00059">
    <property type="entry name" value="L17"/>
    <property type="match status" value="1"/>
</dbReference>
<sequence length="115" mass="12992">MRKRKSGRKFGREKDQRNALMTHLAGALIANGKIRTTEAKARELRPYVERLITKARKGNLATRRDLGRSLTPRQVKVLVDDIAPKFTSRPGGYTRIIKLPSRKSDGAKQAIIELL</sequence>